<protein>
    <submittedName>
        <fullName evidence="1">Uncharacterized protein</fullName>
    </submittedName>
</protein>
<name>A0A255YX73_9FLAO</name>
<reference evidence="1 2" key="1">
    <citation type="submission" date="2017-07" db="EMBL/GenBank/DDBJ databases">
        <title>Flavobacterium cyanobacteriorum sp. nov., isolated from cyanobacterial aggregates in a eutrophic lake.</title>
        <authorList>
            <person name="Cai H."/>
        </authorList>
    </citation>
    <scope>NUCLEOTIDE SEQUENCE [LARGE SCALE GENOMIC DNA]</scope>
    <source>
        <strain evidence="1 2">TH021</strain>
    </source>
</reference>
<dbReference type="RefSeq" id="WP_094416173.1">
    <property type="nucleotide sequence ID" value="NZ_NOXV01000299.1"/>
</dbReference>
<keyword evidence="2" id="KW-1185">Reference proteome</keyword>
<dbReference type="OrthoDB" id="8563833at2"/>
<evidence type="ECO:0000313" key="1">
    <source>
        <dbReference type="EMBL" id="OYQ33265.1"/>
    </source>
</evidence>
<sequence length="686" mass="77876">MNTNVNQRQTLFRFISIRPPQLTDDDNRSQRFVFWEGKSIFRRAVENRPPGMTKKGAMELEADNFDPYPSAEWMKENFGAVVEVAIWLARNKSELDGRTLKDKLDDLPSPPFPSEVSNLWDNLFYQIIKQKDFYVKEQVIQLLVLLNLIEQSKNLDTPTQLRLYPILANARVVLPTELFSDYTAPSEELTARVIEKGPVFSTKDLSKVLRVTTAQSYVNRSRTAVSELRVLQNEYYDLYNQEFNSYMSQYAEAVERAYANARMVEHERILCPSNCPEKYYTFENLVIPVYDFKPPTEVKSDTLKKLTPESLYIVEMLDLTKKKTFDEIISGVEDFIRIKTDEMYSNLPADPVTTTIGGMTFRQASSSESNIFLTEAQVPFVANYIDTYNSANGIIEGSLDIVFDLGYPNADVVSADWRVIWETVGTMPGTSFSDTAVGNSLKVSFLNIANYFGDNYYFQFVATITLSDGTIIELDFNFEPKRKGTAGVATIVTRTANPSGEPKAFIPSDFGIRRLGIADYKKVVAEVCCYREAEVAHIENLMQGEFKSKTTTRERIEETTTTVENEIEKENLTDTATSERFEMQSEIATVLAEQKEFSAYAVLNGSYGAVSFETGANFATASAKEESNRQAVTQGKEITQRAMERVVSRFREEVVTKITERYKEENSHIFDNRGGSGNVSGVYRLY</sequence>
<organism evidence="1 2">
    <name type="scientific">Flavobacterium cyanobacteriorum</name>
    <dbReference type="NCBI Taxonomy" id="2022802"/>
    <lineage>
        <taxon>Bacteria</taxon>
        <taxon>Pseudomonadati</taxon>
        <taxon>Bacteroidota</taxon>
        <taxon>Flavobacteriia</taxon>
        <taxon>Flavobacteriales</taxon>
        <taxon>Flavobacteriaceae</taxon>
        <taxon>Flavobacterium</taxon>
    </lineage>
</organism>
<dbReference type="EMBL" id="NOXV01000299">
    <property type="protein sequence ID" value="OYQ33265.1"/>
    <property type="molecule type" value="Genomic_DNA"/>
</dbReference>
<proteinExistence type="predicted"/>
<gene>
    <name evidence="1" type="ORF">CHU92_12795</name>
</gene>
<dbReference type="Proteomes" id="UP000216605">
    <property type="component" value="Unassembled WGS sequence"/>
</dbReference>
<dbReference type="AlphaFoldDB" id="A0A255YX73"/>
<evidence type="ECO:0000313" key="2">
    <source>
        <dbReference type="Proteomes" id="UP000216605"/>
    </source>
</evidence>
<comment type="caution">
    <text evidence="1">The sequence shown here is derived from an EMBL/GenBank/DDBJ whole genome shotgun (WGS) entry which is preliminary data.</text>
</comment>
<accession>A0A255YX73</accession>